<dbReference type="InterPro" id="IPR007372">
    <property type="entry name" value="Lipid/polyisoprenoid-bd_YceI"/>
</dbReference>
<gene>
    <name evidence="2" type="ORF">NCTC13038_04816</name>
</gene>
<accession>A0A485CGB0</accession>
<sequence length="194" mass="20643">MTRIVSAIAFGLLIGPAPLYAMPVSYGISTPDTAIGLSWQAFGGTSQAHLAGVTGEFTLDMANDMDDRLSVNIPVATLTASNSLLTWQMKGRLFFDADRYPAIRFTSSRVVALGGGRFRVFGYLGVKNILRPVILEAILEAPTGSSVGRGREVLSLHATTAISRSAFNMDSLAALVGDTVTIDIAIEAKVRHRA</sequence>
<dbReference type="SUPFAM" id="SSF101874">
    <property type="entry name" value="YceI-like"/>
    <property type="match status" value="1"/>
</dbReference>
<dbReference type="Gene3D" id="2.40.128.110">
    <property type="entry name" value="Lipid/polyisoprenoid-binding, YceI-like"/>
    <property type="match status" value="1"/>
</dbReference>
<dbReference type="RefSeq" id="WP_134527675.1">
    <property type="nucleotide sequence ID" value="NZ_BJNO01000016.1"/>
</dbReference>
<dbReference type="EMBL" id="CAADJG010000002">
    <property type="protein sequence ID" value="VFS83746.1"/>
    <property type="molecule type" value="Genomic_DNA"/>
</dbReference>
<evidence type="ECO:0000313" key="3">
    <source>
        <dbReference type="Proteomes" id="UP000332594"/>
    </source>
</evidence>
<reference evidence="2 3" key="1">
    <citation type="submission" date="2019-03" db="EMBL/GenBank/DDBJ databases">
        <authorList>
            <consortium name="Pathogen Informatics"/>
        </authorList>
    </citation>
    <scope>NUCLEOTIDE SEQUENCE [LARGE SCALE GENOMIC DNA]</scope>
    <source>
        <strain evidence="2 3">NCTC13038</strain>
    </source>
</reference>
<name>A0A485CGB0_RAOTE</name>
<feature type="domain" description="Lipid/polyisoprenoid-binding YceI-like" evidence="1">
    <location>
        <begin position="25"/>
        <end position="189"/>
    </location>
</feature>
<protein>
    <submittedName>
        <fullName evidence="2">Uncharacterized conserved protein</fullName>
    </submittedName>
</protein>
<dbReference type="AlphaFoldDB" id="A0A485CGB0"/>
<dbReference type="InterPro" id="IPR036761">
    <property type="entry name" value="TTHA0802/YceI-like_sf"/>
</dbReference>
<evidence type="ECO:0000259" key="1">
    <source>
        <dbReference type="SMART" id="SM00867"/>
    </source>
</evidence>
<dbReference type="SMART" id="SM00867">
    <property type="entry name" value="YceI"/>
    <property type="match status" value="1"/>
</dbReference>
<dbReference type="Proteomes" id="UP000332594">
    <property type="component" value="Unassembled WGS sequence"/>
</dbReference>
<organism evidence="2 3">
    <name type="scientific">Raoultella terrigena</name>
    <name type="common">Klebsiella terrigena</name>
    <dbReference type="NCBI Taxonomy" id="577"/>
    <lineage>
        <taxon>Bacteria</taxon>
        <taxon>Pseudomonadati</taxon>
        <taxon>Pseudomonadota</taxon>
        <taxon>Gammaproteobacteria</taxon>
        <taxon>Enterobacterales</taxon>
        <taxon>Enterobacteriaceae</taxon>
        <taxon>Klebsiella/Raoultella group</taxon>
        <taxon>Raoultella</taxon>
    </lineage>
</organism>
<evidence type="ECO:0000313" key="2">
    <source>
        <dbReference type="EMBL" id="VFS83746.1"/>
    </source>
</evidence>
<dbReference type="PANTHER" id="PTHR34406:SF1">
    <property type="entry name" value="PROTEIN YCEI"/>
    <property type="match status" value="1"/>
</dbReference>
<dbReference type="Pfam" id="PF04264">
    <property type="entry name" value="YceI"/>
    <property type="match status" value="1"/>
</dbReference>
<dbReference type="PANTHER" id="PTHR34406">
    <property type="entry name" value="PROTEIN YCEI"/>
    <property type="match status" value="1"/>
</dbReference>
<proteinExistence type="predicted"/>